<feature type="modified residue" description="Phosphohistidine" evidence="9">
    <location>
        <position position="790"/>
    </location>
</feature>
<dbReference type="SMART" id="SM00260">
    <property type="entry name" value="CheW"/>
    <property type="match status" value="1"/>
</dbReference>
<dbReference type="InterPro" id="IPR001789">
    <property type="entry name" value="Sig_transdc_resp-reg_receiver"/>
</dbReference>
<dbReference type="GO" id="GO:0006935">
    <property type="term" value="P:chemotaxis"/>
    <property type="evidence" value="ECO:0007669"/>
    <property type="project" value="InterPro"/>
</dbReference>
<dbReference type="Pfam" id="PF26379">
    <property type="entry name" value="FimL_2nd"/>
    <property type="match status" value="1"/>
</dbReference>
<feature type="modified residue" description="Phosphohistidine" evidence="9">
    <location>
        <position position="1202"/>
    </location>
</feature>
<organism evidence="17">
    <name type="scientific">Cupriavidus taiwanensis</name>
    <dbReference type="NCBI Taxonomy" id="164546"/>
    <lineage>
        <taxon>Bacteria</taxon>
        <taxon>Pseudomonadati</taxon>
        <taxon>Pseudomonadota</taxon>
        <taxon>Betaproteobacteria</taxon>
        <taxon>Burkholderiales</taxon>
        <taxon>Burkholderiaceae</taxon>
        <taxon>Cupriavidus</taxon>
    </lineage>
</organism>
<feature type="region of interest" description="Disordered" evidence="12">
    <location>
        <begin position="882"/>
        <end position="924"/>
    </location>
</feature>
<evidence type="ECO:0000256" key="12">
    <source>
        <dbReference type="SAM" id="MobiDB-lite"/>
    </source>
</evidence>
<comment type="function">
    <text evidence="8">Involved in the transmission of sensory signals from the chemoreceptors to the flagellar motors. CheA is autophosphorylated; it can transfer its phosphate group to either CheB or CheY.</text>
</comment>
<dbReference type="Pfam" id="PF01584">
    <property type="entry name" value="CheW"/>
    <property type="match status" value="1"/>
</dbReference>
<feature type="domain" description="CheW-like" evidence="15">
    <location>
        <begin position="1673"/>
        <end position="1808"/>
    </location>
</feature>
<feature type="domain" description="HPt" evidence="16">
    <location>
        <begin position="743"/>
        <end position="843"/>
    </location>
</feature>
<dbReference type="EC" id="2.7.13.3" evidence="2"/>
<dbReference type="PROSITE" id="PS50110">
    <property type="entry name" value="RESPONSE_REGULATORY"/>
    <property type="match status" value="1"/>
</dbReference>
<evidence type="ECO:0000256" key="6">
    <source>
        <dbReference type="ARBA" id="ARBA00022777"/>
    </source>
</evidence>
<dbReference type="InterPro" id="IPR004358">
    <property type="entry name" value="Sig_transdc_His_kin-like_C"/>
</dbReference>
<keyword evidence="6" id="KW-0418">Kinase</keyword>
<feature type="compositionally biased region" description="Low complexity" evidence="12">
    <location>
        <begin position="1286"/>
        <end position="1308"/>
    </location>
</feature>
<dbReference type="Gene3D" id="3.30.565.10">
    <property type="entry name" value="Histidine kinase-like ATPase, C-terminal domain"/>
    <property type="match status" value="1"/>
</dbReference>
<dbReference type="InterPro" id="IPR005467">
    <property type="entry name" value="His_kinase_dom"/>
</dbReference>
<dbReference type="SUPFAM" id="SSF52172">
    <property type="entry name" value="CheY-like"/>
    <property type="match status" value="1"/>
</dbReference>
<protein>
    <recommendedName>
        <fullName evidence="3">Chemotaxis protein CheA</fullName>
        <ecNumber evidence="2">2.7.13.3</ecNumber>
    </recommendedName>
</protein>
<dbReference type="SMART" id="SM00073">
    <property type="entry name" value="HPT"/>
    <property type="match status" value="3"/>
</dbReference>
<dbReference type="InterPro" id="IPR004105">
    <property type="entry name" value="CheA-like_dim"/>
</dbReference>
<dbReference type="InterPro" id="IPR003594">
    <property type="entry name" value="HATPase_dom"/>
</dbReference>
<gene>
    <name evidence="17" type="primary">cheW</name>
    <name evidence="17" type="ORF">CBM2587_A50052</name>
</gene>
<reference evidence="17" key="1">
    <citation type="submission" date="2018-01" db="EMBL/GenBank/DDBJ databases">
        <authorList>
            <person name="Clerissi C."/>
        </authorList>
    </citation>
    <scope>NUCLEOTIDE SEQUENCE</scope>
    <source>
        <strain evidence="17">Cupriavidus sp. LMG 19464</strain>
    </source>
</reference>
<dbReference type="Pfam" id="PF01627">
    <property type="entry name" value="Hpt"/>
    <property type="match status" value="3"/>
</dbReference>
<feature type="domain" description="HPt" evidence="16">
    <location>
        <begin position="946"/>
        <end position="1049"/>
    </location>
</feature>
<dbReference type="InterPro" id="IPR036641">
    <property type="entry name" value="HPT_dom_sf"/>
</dbReference>
<keyword evidence="5" id="KW-0808">Transferase</keyword>
<dbReference type="SUPFAM" id="SSF55874">
    <property type="entry name" value="ATPase domain of HSP90 chaperone/DNA topoisomerase II/histidine kinase"/>
    <property type="match status" value="1"/>
</dbReference>
<dbReference type="PANTHER" id="PTHR43395">
    <property type="entry name" value="SENSOR HISTIDINE KINASE CHEA"/>
    <property type="match status" value="1"/>
</dbReference>
<evidence type="ECO:0000256" key="11">
    <source>
        <dbReference type="SAM" id="Coils"/>
    </source>
</evidence>
<evidence type="ECO:0000256" key="8">
    <source>
        <dbReference type="ARBA" id="ARBA00035100"/>
    </source>
</evidence>
<feature type="modified residue" description="4-aspartylphosphate" evidence="10">
    <location>
        <position position="1904"/>
    </location>
</feature>
<dbReference type="InterPro" id="IPR008207">
    <property type="entry name" value="Sig_transdc_His_kin_Hpt_dom"/>
</dbReference>
<dbReference type="SMART" id="SM00387">
    <property type="entry name" value="HATPase_c"/>
    <property type="match status" value="1"/>
</dbReference>
<dbReference type="CDD" id="cd00088">
    <property type="entry name" value="HPT"/>
    <property type="match status" value="2"/>
</dbReference>
<dbReference type="Gene3D" id="1.20.120.160">
    <property type="entry name" value="HPT domain"/>
    <property type="match status" value="4"/>
</dbReference>
<dbReference type="Pfam" id="PF00072">
    <property type="entry name" value="Response_reg"/>
    <property type="match status" value="1"/>
</dbReference>
<dbReference type="PROSITE" id="PS50851">
    <property type="entry name" value="CHEW"/>
    <property type="match status" value="1"/>
</dbReference>
<feature type="region of interest" description="Disordered" evidence="12">
    <location>
        <begin position="14"/>
        <end position="42"/>
    </location>
</feature>
<dbReference type="FunFam" id="3.30.565.10:FF:000016">
    <property type="entry name" value="Chemotaxis protein CheA, putative"/>
    <property type="match status" value="1"/>
</dbReference>
<dbReference type="SUPFAM" id="SSF50341">
    <property type="entry name" value="CheW-like"/>
    <property type="match status" value="1"/>
</dbReference>
<dbReference type="PROSITE" id="PS50109">
    <property type="entry name" value="HIS_KIN"/>
    <property type="match status" value="1"/>
</dbReference>
<feature type="region of interest" description="Disordered" evidence="12">
    <location>
        <begin position="1286"/>
        <end position="1312"/>
    </location>
</feature>
<dbReference type="PANTHER" id="PTHR43395:SF8">
    <property type="entry name" value="HISTIDINE KINASE"/>
    <property type="match status" value="1"/>
</dbReference>
<dbReference type="Pfam" id="PF02518">
    <property type="entry name" value="HATPase_c"/>
    <property type="match status" value="1"/>
</dbReference>
<keyword evidence="11" id="KW-0175">Coiled coil</keyword>
<dbReference type="SMART" id="SM01231">
    <property type="entry name" value="H-kinase_dim"/>
    <property type="match status" value="1"/>
</dbReference>
<evidence type="ECO:0000256" key="1">
    <source>
        <dbReference type="ARBA" id="ARBA00000085"/>
    </source>
</evidence>
<evidence type="ECO:0000259" key="13">
    <source>
        <dbReference type="PROSITE" id="PS50109"/>
    </source>
</evidence>
<dbReference type="RefSeq" id="WP_116355859.1">
    <property type="nucleotide sequence ID" value="NZ_LT976853.1"/>
</dbReference>
<dbReference type="InterPro" id="IPR036890">
    <property type="entry name" value="HATPase_C_sf"/>
</dbReference>
<dbReference type="PRINTS" id="PR00344">
    <property type="entry name" value="BCTRLSENSOR"/>
</dbReference>
<evidence type="ECO:0000256" key="9">
    <source>
        <dbReference type="PROSITE-ProRule" id="PRU00110"/>
    </source>
</evidence>
<dbReference type="OrthoDB" id="9803176at2"/>
<evidence type="ECO:0000256" key="4">
    <source>
        <dbReference type="ARBA" id="ARBA00022553"/>
    </source>
</evidence>
<sequence>MSLNLPVPRDAAAAGVPAGALPEPEPAPLPAGAQPSPEGGAARDLSGLAWLAPSLRSALEEAAAELGHYVDEVRQAPEALGARDTTSLRLAGQHLHQAAGAVHIVGLRGTDPYCQALRRLLDAIDAGAVAADPEALAVFRAGVQALAEYVDDLMAGDDEAPLRLFQPYAAVLARLGEERVHPADLWLDELQMLPGMLLPAKGPAAVTRARQQFESALLKALRLPAPCADAALLREAWLPLHAALEELRANEQDARRAADHPDRGVWHVLGLVCRALALGLLPSDLLAKRLAGRVNLLLRQYQQGHVRVPQALLNDAVFLLVCTGLGEGGNDSANDSDNDAVSLRADIARTLAAFRLDGAHAQANADFRRRYYGWLDPIDTRNLQQAAAGLERAAAADQAAWEIALAALAEAALPLAQPPLQRCLARAAMPGRERGAGDALGAAGIALFLSRALALPWRVHGQSAHPAAARFAAQCDALAASLADPAAAAPAWLARMVDEARAQALRSEAVAQLRAQLDSGESWLDSYDRNAARADGAAHLRDARQAFAALQATLAQLQGSCALPAALAGEAAQASAAVQGVAARLADAGELADAGARAALLRTVAAELGAVHAFADAVEFGRVRRADALPDAADASEAQAPQDPLAAARAAADEALRAGASADAPAVQRLRAALQALADQAAIDDDAALRRLATDAVTQCNAWLAGSDDAGARMVMALAAIPAEPAPMPASATTPAMPAAGDHAAIDAELLDIFLNEADEVLAGIAGDLGAGVEALRDADTLSRLRRAFHTLKGSSRMVGLHRYGEAAWAVEQVMNLWLAEAREPAPALLALLRRAHAELSAWVARLHGDAAAWHDIAPLVAAAEALRDAGAAADMALAPDVPEVPEVPGDDVPSEEPEAAATADTDTDTDTGADADAATPDDNVIPFRLAGGLSDEDDHYKVIGPVRIGLALYNVYLQEADGLLRQFATDISEWRHEAHPCPSELALRVAHTLQGSASTVGLEPVREIAEALEALLLQLGAHPVAMHAGDFRLLEQAAERMRGMLHQFAAGIWPQADAGLRRSLVEFGERALLRPRVAVPVPQPPAESDDAMAQMFGRLPPAAQDAAALPPAADAAEAAEADAAPPATTHDAVVIALPTAQRAHEAAAADANVANVADPALVQIFLEEAQGSLPELGKLLRGWEAAPADARHGGLVLRALHTLKGSARMAGAMALGQAAHEMETLLDSTLRGQGQQPVAPKVFERLYAWYDRILAHAEALQAGRLLPADDPDVVNGLAEPLQAADAAMPQPEAAEAPDACAAAAPASDPDRDLPAVPGPADVMVPMPPAAALAPLAPLPALAPAEPQRALVRVQARALDTLINEAGEVGATRARLDSELEAMRAYLGELNDNVARLRGQLREIEIQAESQMASRIADAQHKQEFDPLEFDRFTRFQELTRMMAESVNDVATVEQNLQRGFDRAAGDLAAQARLTRGLQRGLMQARMVQFDALAERLYRVARQAAAETGKEVRLLIKGGTVEIDRSVLDRMAGPIEHLIRNAVAHGIEPSAQRRAAGKPATGALTLEVQQEGNEVVLHFIDDGGGLDLARIRARAVERRLLAPDDDASEARLTEMIFTPGFSTAQEVSELAGRGVGMDVVRAETVALGGRITLTSQPGQGTTFTVHLPLTTAITQVLVFALGARRYAVPSGMIDQVQQLRAPALLDAYNHGRLGVAGAEVPFFYFGALLEQGNAATAGRKYSPVVVVRSGAERVAVHVDDVVGNREVVVKHIGPHLARLEGIAGATTLGDGEIVLIYNPVVLAQRFVRERGQSRPLDPPALPQTPTQPVAQMGAVAELAGDGSAEPVPGLALQPTVMVVDDSLTVRKATQRLLGRAGYHVVLARDGVDALKQLQDVMPDAMLVDIEMPHMDGFDLTRNVRSDARTAHLPLVMITSRTADKHRRYAEEIGVNVYLGKPYNEDELLGTLHRLLGERAAGTAGSVGQMLGDTPAG</sequence>
<evidence type="ECO:0000256" key="5">
    <source>
        <dbReference type="ARBA" id="ARBA00022679"/>
    </source>
</evidence>
<evidence type="ECO:0000256" key="7">
    <source>
        <dbReference type="ARBA" id="ARBA00023012"/>
    </source>
</evidence>
<evidence type="ECO:0000256" key="10">
    <source>
        <dbReference type="PROSITE-ProRule" id="PRU00169"/>
    </source>
</evidence>
<evidence type="ECO:0000256" key="3">
    <source>
        <dbReference type="ARBA" id="ARBA00021495"/>
    </source>
</evidence>
<dbReference type="InterPro" id="IPR011006">
    <property type="entry name" value="CheY-like_superfamily"/>
</dbReference>
<dbReference type="Proteomes" id="UP000256780">
    <property type="component" value="Chromosome CBM2587_a"/>
</dbReference>
<dbReference type="PROSITE" id="PS50894">
    <property type="entry name" value="HPT"/>
    <property type="match status" value="3"/>
</dbReference>
<dbReference type="GO" id="GO:0000155">
    <property type="term" value="F:phosphorelay sensor kinase activity"/>
    <property type="evidence" value="ECO:0007669"/>
    <property type="project" value="InterPro"/>
</dbReference>
<comment type="caution">
    <text evidence="17">The sequence shown here is derived from an EMBL/GenBank/DDBJ whole genome shotgun (WGS) entry which is preliminary data.</text>
</comment>
<dbReference type="SUPFAM" id="SSF47226">
    <property type="entry name" value="Histidine-containing phosphotransfer domain, HPT domain"/>
    <property type="match status" value="4"/>
</dbReference>
<dbReference type="GO" id="GO:0005737">
    <property type="term" value="C:cytoplasm"/>
    <property type="evidence" value="ECO:0007669"/>
    <property type="project" value="InterPro"/>
</dbReference>
<dbReference type="InterPro" id="IPR051315">
    <property type="entry name" value="Bact_Chemotaxis_CheA"/>
</dbReference>
<feature type="domain" description="Histidine kinase" evidence="13">
    <location>
        <begin position="1467"/>
        <end position="1671"/>
    </location>
</feature>
<evidence type="ECO:0000259" key="15">
    <source>
        <dbReference type="PROSITE" id="PS50851"/>
    </source>
</evidence>
<dbReference type="SMART" id="SM00448">
    <property type="entry name" value="REC"/>
    <property type="match status" value="1"/>
</dbReference>
<feature type="domain" description="Response regulatory" evidence="14">
    <location>
        <begin position="1855"/>
        <end position="1971"/>
    </location>
</feature>
<dbReference type="InterPro" id="IPR036061">
    <property type="entry name" value="CheW-like_dom_sf"/>
</dbReference>
<accession>A0A375BVK2</accession>
<keyword evidence="4 10" id="KW-0597">Phosphoprotein</keyword>
<feature type="modified residue" description="Phosphohistidine" evidence="9">
    <location>
        <position position="992"/>
    </location>
</feature>
<dbReference type="InterPro" id="IPR002545">
    <property type="entry name" value="CheW-lke_dom"/>
</dbReference>
<dbReference type="InterPro" id="IPR058661">
    <property type="entry name" value="FimL_2nd"/>
</dbReference>
<feature type="domain" description="HPt" evidence="16">
    <location>
        <begin position="1155"/>
        <end position="1261"/>
    </location>
</feature>
<dbReference type="Gene3D" id="2.30.30.40">
    <property type="entry name" value="SH3 Domains"/>
    <property type="match status" value="1"/>
</dbReference>
<proteinExistence type="predicted"/>
<keyword evidence="7" id="KW-0902">Two-component regulatory system</keyword>
<evidence type="ECO:0000313" key="17">
    <source>
        <dbReference type="EMBL" id="SOY55069.1"/>
    </source>
</evidence>
<comment type="catalytic activity">
    <reaction evidence="1">
        <text>ATP + protein L-histidine = ADP + protein N-phospho-L-histidine.</text>
        <dbReference type="EC" id="2.7.13.3"/>
    </reaction>
</comment>
<name>A0A375BVK2_9BURK</name>
<evidence type="ECO:0000256" key="2">
    <source>
        <dbReference type="ARBA" id="ARBA00012438"/>
    </source>
</evidence>
<dbReference type="Gene3D" id="3.40.50.2300">
    <property type="match status" value="1"/>
</dbReference>
<dbReference type="EMBL" id="OFSQ01000024">
    <property type="protein sequence ID" value="SOY55069.1"/>
    <property type="molecule type" value="Genomic_DNA"/>
</dbReference>
<feature type="compositionally biased region" description="Acidic residues" evidence="12">
    <location>
        <begin position="889"/>
        <end position="899"/>
    </location>
</feature>
<feature type="coiled-coil region" evidence="11">
    <location>
        <begin position="1380"/>
        <end position="1407"/>
    </location>
</feature>
<evidence type="ECO:0000259" key="16">
    <source>
        <dbReference type="PROSITE" id="PS50894"/>
    </source>
</evidence>
<evidence type="ECO:0000259" key="14">
    <source>
        <dbReference type="PROSITE" id="PS50110"/>
    </source>
</evidence>